<accession>A0AAE4AQZ2</accession>
<sequence>MITSHIASLGGVPTLFVNNQPQPGLAYITYLQERHCYEDFAKADYRLYSFTCYFGDQGINVVSGISPFAPGIFSTKGQHDFTPLDEGFKAILAARPDAFIFPRVNMALPRWWEDEHPDDCNDSGYNDGPKRSCFAANAWREQSADFLRQLISYVENSPWRDHVIGYQIGGGNTEEWFSFDQKGSVGPAARALFAQRHGQDAGEHAFRQFLNDVVAEAICYLATVAKECTNRHLVVGSFYGYTLEVPFWTACHHALKKVLASPDIDFLCSPASYMNQREPGYDWPNMTVLDSLKLHGKLYFTEYDSRTHLTRPLAECRENACKPDTYDRGVWLGPASPAVSRGVIRANFARQLTHGHASWWFDMWGGWFADPDIMRDMAEFVRIAQQDLANPQRQSIAQLAVVVDENAYALTNDNALARRCCYDNRRPLGLCGTPYDIYDVADFPAIADRYRAFVFLCPHLTPAMADAIAGCRQQQQPLLVADADQPDLSTTLLRQFCRQHGLHCYCASDDVIYVNDSYIAIHANSAGTKHLLLDRPRRITPLLDNDDGHQADHLDLTLQACATRLFHLNPHFSHKTVKKTSIFSRFFYLPTCMSHIIYDIIGMSNATHQQLLAERSALLAELARLPHVVHGSIVERYTVCSRANCKCHQGRKHGPVMCIVVNENGKQRQKYIPKEMRELAVQYVDEYKRALTLLDRISAINVQLLQEKNNG</sequence>
<dbReference type="RefSeq" id="WP_307264735.1">
    <property type="nucleotide sequence ID" value="NZ_JAUSVL010000001.1"/>
</dbReference>
<gene>
    <name evidence="2" type="ORF">J3R75_003750</name>
</gene>
<dbReference type="Gene3D" id="3.20.20.80">
    <property type="entry name" value="Glycosidases"/>
    <property type="match status" value="1"/>
</dbReference>
<evidence type="ECO:0000259" key="1">
    <source>
        <dbReference type="Pfam" id="PF20586"/>
    </source>
</evidence>
<dbReference type="Proteomes" id="UP001238163">
    <property type="component" value="Unassembled WGS sequence"/>
</dbReference>
<name>A0AAE4AQZ2_9BACT</name>
<comment type="caution">
    <text evidence="2">The sequence shown here is derived from an EMBL/GenBank/DDBJ whole genome shotgun (WGS) entry which is preliminary data.</text>
</comment>
<proteinExistence type="predicted"/>
<dbReference type="InterPro" id="IPR046738">
    <property type="entry name" value="DUF6788"/>
</dbReference>
<keyword evidence="3" id="KW-1185">Reference proteome</keyword>
<dbReference type="GO" id="GO:0004565">
    <property type="term" value="F:beta-galactosidase activity"/>
    <property type="evidence" value="ECO:0007669"/>
    <property type="project" value="UniProtKB-EC"/>
</dbReference>
<dbReference type="EC" id="3.2.1.23" evidence="2"/>
<dbReference type="EMBL" id="JAUSVL010000001">
    <property type="protein sequence ID" value="MDQ0291643.1"/>
    <property type="molecule type" value="Genomic_DNA"/>
</dbReference>
<keyword evidence="2" id="KW-0378">Hydrolase</keyword>
<reference evidence="2" key="1">
    <citation type="submission" date="2023-07" db="EMBL/GenBank/DDBJ databases">
        <title>Genomic Encyclopedia of Type Strains, Phase IV (KMG-IV): sequencing the most valuable type-strain genomes for metagenomic binning, comparative biology and taxonomic classification.</title>
        <authorList>
            <person name="Goeker M."/>
        </authorList>
    </citation>
    <scope>NUCLEOTIDE SEQUENCE</scope>
    <source>
        <strain evidence="2">DSM 24202</strain>
    </source>
</reference>
<protein>
    <submittedName>
        <fullName evidence="2">Beta-galactosidase</fullName>
        <ecNumber evidence="2">3.2.1.23</ecNumber>
    </submittedName>
</protein>
<organism evidence="2 3">
    <name type="scientific">Oligosphaera ethanolica</name>
    <dbReference type="NCBI Taxonomy" id="760260"/>
    <lineage>
        <taxon>Bacteria</taxon>
        <taxon>Pseudomonadati</taxon>
        <taxon>Lentisphaerota</taxon>
        <taxon>Oligosphaeria</taxon>
        <taxon>Oligosphaerales</taxon>
        <taxon>Oligosphaeraceae</taxon>
        <taxon>Oligosphaera</taxon>
    </lineage>
</organism>
<dbReference type="Pfam" id="PF20586">
    <property type="entry name" value="DUF6788"/>
    <property type="match status" value="1"/>
</dbReference>
<keyword evidence="2" id="KW-0326">Glycosidase</keyword>
<evidence type="ECO:0000313" key="2">
    <source>
        <dbReference type="EMBL" id="MDQ0291643.1"/>
    </source>
</evidence>
<dbReference type="AlphaFoldDB" id="A0AAE4AQZ2"/>
<feature type="domain" description="DUF6788" evidence="1">
    <location>
        <begin position="609"/>
        <end position="676"/>
    </location>
</feature>
<evidence type="ECO:0000313" key="3">
    <source>
        <dbReference type="Proteomes" id="UP001238163"/>
    </source>
</evidence>